<sequence>MKYFHIIGYIIALTISIHFVFVYFDTSNWVPVKESKYLTATLFTVNQAGLGNCLFEVVALRGIAQTTNRIAFVNSNEKELIGNFEKRIGNSFPELYKQFEIKNVDKDDILRVPFQGECCIQTHPRGIKNISHQFMHIEGAYYQSFKYFDHIREDVREWLKPADKYFLIADSYLPKKEQKDKFKICTHIRRGDFATDKMHAPTNSNFTIRALKFLVSEYDFEHHNNMMLVFLGNDEKFENELRTQIQNIDTITLPKSDPEIDLAFSRKYCDVVLITAPSSTFGWWLGYLSKTGNEVYYEDILETGDKVAYQMHQQDFYPNNWIKLKTYRRDGSVNKL</sequence>
<dbReference type="InterPro" id="IPR002516">
    <property type="entry name" value="Glyco_trans_11"/>
</dbReference>
<evidence type="ECO:0000256" key="2">
    <source>
        <dbReference type="ARBA" id="ARBA00022679"/>
    </source>
</evidence>
<dbReference type="CDD" id="cd11301">
    <property type="entry name" value="Fut1_Fut2_like"/>
    <property type="match status" value="1"/>
</dbReference>
<evidence type="ECO:0000256" key="3">
    <source>
        <dbReference type="SAM" id="Phobius"/>
    </source>
</evidence>
<dbReference type="GO" id="GO:0008107">
    <property type="term" value="F:galactoside 2-alpha-L-fucosyltransferase activity"/>
    <property type="evidence" value="ECO:0007669"/>
    <property type="project" value="InterPro"/>
</dbReference>
<dbReference type="GO" id="GO:0005975">
    <property type="term" value="P:carbohydrate metabolic process"/>
    <property type="evidence" value="ECO:0007669"/>
    <property type="project" value="InterPro"/>
</dbReference>
<gene>
    <name evidence="4" type="ORF">CAMP_LOCUS1024</name>
</gene>
<organism evidence="4 5">
    <name type="scientific">Caenorhabditis angaria</name>
    <dbReference type="NCBI Taxonomy" id="860376"/>
    <lineage>
        <taxon>Eukaryota</taxon>
        <taxon>Metazoa</taxon>
        <taxon>Ecdysozoa</taxon>
        <taxon>Nematoda</taxon>
        <taxon>Chromadorea</taxon>
        <taxon>Rhabditida</taxon>
        <taxon>Rhabditina</taxon>
        <taxon>Rhabditomorpha</taxon>
        <taxon>Rhabditoidea</taxon>
        <taxon>Rhabditidae</taxon>
        <taxon>Peloderinae</taxon>
        <taxon>Caenorhabditis</taxon>
    </lineage>
</organism>
<dbReference type="EMBL" id="CANHGI010000001">
    <property type="protein sequence ID" value="CAI5438387.1"/>
    <property type="molecule type" value="Genomic_DNA"/>
</dbReference>
<evidence type="ECO:0000313" key="4">
    <source>
        <dbReference type="EMBL" id="CAI5438387.1"/>
    </source>
</evidence>
<keyword evidence="3" id="KW-1133">Transmembrane helix</keyword>
<keyword evidence="2" id="KW-0808">Transferase</keyword>
<dbReference type="Pfam" id="PF01531">
    <property type="entry name" value="Glyco_transf_11"/>
    <property type="match status" value="1"/>
</dbReference>
<name>A0A9P1I556_9PELO</name>
<dbReference type="Proteomes" id="UP001152747">
    <property type="component" value="Unassembled WGS sequence"/>
</dbReference>
<accession>A0A9P1I556</accession>
<evidence type="ECO:0008006" key="6">
    <source>
        <dbReference type="Google" id="ProtNLM"/>
    </source>
</evidence>
<dbReference type="PANTHER" id="PTHR22898">
    <property type="entry name" value="UNCHARACTERIZED GLYCOSOL TRANSFERASE-RELATED"/>
    <property type="match status" value="1"/>
</dbReference>
<comment type="caution">
    <text evidence="4">The sequence shown here is derived from an EMBL/GenBank/DDBJ whole genome shotgun (WGS) entry which is preliminary data.</text>
</comment>
<dbReference type="OrthoDB" id="5815225at2759"/>
<dbReference type="InterPro" id="IPR052501">
    <property type="entry name" value="Alpha-1-2_FucT"/>
</dbReference>
<keyword evidence="3" id="KW-0472">Membrane</keyword>
<dbReference type="GO" id="GO:0016020">
    <property type="term" value="C:membrane"/>
    <property type="evidence" value="ECO:0007669"/>
    <property type="project" value="InterPro"/>
</dbReference>
<proteinExistence type="predicted"/>
<evidence type="ECO:0000313" key="5">
    <source>
        <dbReference type="Proteomes" id="UP001152747"/>
    </source>
</evidence>
<reference evidence="4" key="1">
    <citation type="submission" date="2022-11" db="EMBL/GenBank/DDBJ databases">
        <authorList>
            <person name="Kikuchi T."/>
        </authorList>
    </citation>
    <scope>NUCLEOTIDE SEQUENCE</scope>
    <source>
        <strain evidence="4">PS1010</strain>
    </source>
</reference>
<dbReference type="PANTHER" id="PTHR22898:SF3">
    <property type="entry name" value="ALPHA-1,2-FUCOSYLTRANSFERASE-RELATED"/>
    <property type="match status" value="1"/>
</dbReference>
<dbReference type="AlphaFoldDB" id="A0A9P1I556"/>
<protein>
    <recommendedName>
        <fullName evidence="6">L-Fucosyltransferase</fullName>
    </recommendedName>
</protein>
<feature type="transmembrane region" description="Helical" evidence="3">
    <location>
        <begin position="6"/>
        <end position="24"/>
    </location>
</feature>
<evidence type="ECO:0000256" key="1">
    <source>
        <dbReference type="ARBA" id="ARBA00022676"/>
    </source>
</evidence>
<keyword evidence="3" id="KW-0812">Transmembrane</keyword>
<keyword evidence="1" id="KW-0328">Glycosyltransferase</keyword>
<keyword evidence="5" id="KW-1185">Reference proteome</keyword>